<name>A0A0M6XSQ1_9RHOB</name>
<comment type="pathway">
    <text evidence="1 7">Cell wall biogenesis; peptidoglycan biosynthesis.</text>
</comment>
<keyword evidence="11" id="KW-1185">Reference proteome</keyword>
<dbReference type="GO" id="GO:0016740">
    <property type="term" value="F:transferase activity"/>
    <property type="evidence" value="ECO:0007669"/>
    <property type="project" value="UniProtKB-KW"/>
</dbReference>
<dbReference type="AlphaFoldDB" id="A0A0M6XSQ1"/>
<dbReference type="UniPathway" id="UPA00219"/>
<evidence type="ECO:0000256" key="2">
    <source>
        <dbReference type="ARBA" id="ARBA00005992"/>
    </source>
</evidence>
<dbReference type="GO" id="GO:0071555">
    <property type="term" value="P:cell wall organization"/>
    <property type="evidence" value="ECO:0007669"/>
    <property type="project" value="UniProtKB-UniRule"/>
</dbReference>
<dbReference type="PANTHER" id="PTHR41533:SF2">
    <property type="entry name" value="BLR7131 PROTEIN"/>
    <property type="match status" value="1"/>
</dbReference>
<dbReference type="GO" id="GO:0004180">
    <property type="term" value="F:carboxypeptidase activity"/>
    <property type="evidence" value="ECO:0007669"/>
    <property type="project" value="UniProtKB-ARBA"/>
</dbReference>
<evidence type="ECO:0000256" key="1">
    <source>
        <dbReference type="ARBA" id="ARBA00004752"/>
    </source>
</evidence>
<proteinExistence type="inferred from homology"/>
<keyword evidence="8" id="KW-0732">Signal</keyword>
<reference evidence="10 11" key="1">
    <citation type="submission" date="2015-07" db="EMBL/GenBank/DDBJ databases">
        <authorList>
            <person name="Noorani M."/>
        </authorList>
    </citation>
    <scope>NUCLEOTIDE SEQUENCE [LARGE SCALE GENOMIC DNA]</scope>
    <source>
        <strain evidence="10 11">CECT 5088</strain>
    </source>
</reference>
<evidence type="ECO:0000256" key="6">
    <source>
        <dbReference type="ARBA" id="ARBA00023316"/>
    </source>
</evidence>
<dbReference type="InterPro" id="IPR038063">
    <property type="entry name" value="Transpep_catalytic_dom"/>
</dbReference>
<evidence type="ECO:0000313" key="10">
    <source>
        <dbReference type="EMBL" id="CTQ34130.1"/>
    </source>
</evidence>
<dbReference type="Gene3D" id="2.40.440.10">
    <property type="entry name" value="L,D-transpeptidase catalytic domain-like"/>
    <property type="match status" value="1"/>
</dbReference>
<dbReference type="Pfam" id="PF03734">
    <property type="entry name" value="YkuD"/>
    <property type="match status" value="1"/>
</dbReference>
<dbReference type="InterPro" id="IPR045380">
    <property type="entry name" value="LD_TPept_scaffold_dom"/>
</dbReference>
<feature type="domain" description="L,D-TPase catalytic" evidence="9">
    <location>
        <begin position="287"/>
        <end position="464"/>
    </location>
</feature>
<evidence type="ECO:0000256" key="8">
    <source>
        <dbReference type="SAM" id="SignalP"/>
    </source>
</evidence>
<dbReference type="Pfam" id="PF20142">
    <property type="entry name" value="Scaffold"/>
    <property type="match status" value="1"/>
</dbReference>
<dbReference type="CDD" id="cd16913">
    <property type="entry name" value="YkuD_like"/>
    <property type="match status" value="1"/>
</dbReference>
<evidence type="ECO:0000259" key="9">
    <source>
        <dbReference type="PROSITE" id="PS52029"/>
    </source>
</evidence>
<dbReference type="STRING" id="282197.SAMN04488517_103215"/>
<evidence type="ECO:0000256" key="3">
    <source>
        <dbReference type="ARBA" id="ARBA00022679"/>
    </source>
</evidence>
<gene>
    <name evidence="10" type="ORF">JAN5088_02922</name>
</gene>
<organism evidence="10 11">
    <name type="scientific">Jannaschia rubra</name>
    <dbReference type="NCBI Taxonomy" id="282197"/>
    <lineage>
        <taxon>Bacteria</taxon>
        <taxon>Pseudomonadati</taxon>
        <taxon>Pseudomonadota</taxon>
        <taxon>Alphaproteobacteria</taxon>
        <taxon>Rhodobacterales</taxon>
        <taxon>Roseobacteraceae</taxon>
        <taxon>Jannaschia</taxon>
    </lineage>
</organism>
<dbReference type="Pfam" id="PF01471">
    <property type="entry name" value="PG_binding_1"/>
    <property type="match status" value="1"/>
</dbReference>
<dbReference type="GO" id="GO:0008360">
    <property type="term" value="P:regulation of cell shape"/>
    <property type="evidence" value="ECO:0007669"/>
    <property type="project" value="UniProtKB-UniRule"/>
</dbReference>
<dbReference type="PROSITE" id="PS52029">
    <property type="entry name" value="LD_TPASE"/>
    <property type="match status" value="1"/>
</dbReference>
<dbReference type="InterPro" id="IPR036365">
    <property type="entry name" value="PGBD-like_sf"/>
</dbReference>
<feature type="chain" id="PRO_5005807398" evidence="8">
    <location>
        <begin position="23"/>
        <end position="524"/>
    </location>
</feature>
<feature type="signal peptide" evidence="8">
    <location>
        <begin position="1"/>
        <end position="22"/>
    </location>
</feature>
<accession>A0A0M6XSQ1</accession>
<comment type="similarity">
    <text evidence="2">Belongs to the YkuD family.</text>
</comment>
<dbReference type="Proteomes" id="UP000048908">
    <property type="component" value="Unassembled WGS sequence"/>
</dbReference>
<dbReference type="SUPFAM" id="SSF47090">
    <property type="entry name" value="PGBD-like"/>
    <property type="match status" value="1"/>
</dbReference>
<dbReference type="SUPFAM" id="SSF141523">
    <property type="entry name" value="L,D-transpeptidase catalytic domain-like"/>
    <property type="match status" value="1"/>
</dbReference>
<keyword evidence="3" id="KW-0808">Transferase</keyword>
<evidence type="ECO:0000313" key="11">
    <source>
        <dbReference type="Proteomes" id="UP000048908"/>
    </source>
</evidence>
<evidence type="ECO:0000256" key="7">
    <source>
        <dbReference type="PROSITE-ProRule" id="PRU01373"/>
    </source>
</evidence>
<feature type="active site" description="Proton donor/acceptor" evidence="7">
    <location>
        <position position="416"/>
    </location>
</feature>
<protein>
    <submittedName>
        <fullName evidence="10">Murein L,D-transpeptidase</fullName>
    </submittedName>
</protein>
<evidence type="ECO:0000256" key="5">
    <source>
        <dbReference type="ARBA" id="ARBA00022984"/>
    </source>
</evidence>
<dbReference type="Gene3D" id="1.10.101.10">
    <property type="entry name" value="PGBD-like superfamily/PGBD"/>
    <property type="match status" value="1"/>
</dbReference>
<dbReference type="EMBL" id="CXPG01000021">
    <property type="protein sequence ID" value="CTQ34130.1"/>
    <property type="molecule type" value="Genomic_DNA"/>
</dbReference>
<evidence type="ECO:0000256" key="4">
    <source>
        <dbReference type="ARBA" id="ARBA00022960"/>
    </source>
</evidence>
<dbReference type="PANTHER" id="PTHR41533">
    <property type="entry name" value="L,D-TRANSPEPTIDASE HI_1667-RELATED"/>
    <property type="match status" value="1"/>
</dbReference>
<dbReference type="InterPro" id="IPR005490">
    <property type="entry name" value="LD_TPept_cat_dom"/>
</dbReference>
<feature type="active site" description="Nucleophile" evidence="7">
    <location>
        <position position="435"/>
    </location>
</feature>
<keyword evidence="5 7" id="KW-0573">Peptidoglycan synthesis</keyword>
<keyword evidence="6 7" id="KW-0961">Cell wall biogenesis/degradation</keyword>
<sequence length="524" mass="57425">MFPRLSSLALAALMSWGAPAMSAPLVTPLQQAVAQAASADEDIAAFYRARAFAPIWMGEGAADRRAAFLGALDRAREHGLPAGRYDAATIRAEFAAVRDPAGLGALEVAMTRRFLSFAQDIGFGVLNPRDVDRTIVLEVPRPERLAQITAFAEGDPFDAVQALAPSSPAYTRLLREKLRLEELAAAGGWGAPVSSPALKPGAEGAGVVELRNRLIRMGYLRRSVAATYDADLESAVRAFQIDHGLSPDGEAGPATLAAINVPVEDRLAQVVVGLERQRWMNKPLEPRHVLVNLAEQHAYVVDDGKVTFDTVVVVGADTPDRRTPEFSHMMTHMVINPTWNVPRSIAVKEYLPALRRGGARHLQVHSRSGRVNHDAIDFSRYTASTFPFSLKQAPGPQNALGRVKFMFPNRWNIYLHDTPSRSLFERDVRAFSHGCVRVERPLDLAYHLLTPQTATPEADFTRILNTGQERRVNLDTPVGVHLVYWSAWVTPTGRANYRGDPYGRDARVIDALRAAGVELAATRS</sequence>
<dbReference type="InterPro" id="IPR002477">
    <property type="entry name" value="Peptidoglycan-bd-like"/>
</dbReference>
<dbReference type="InterPro" id="IPR052905">
    <property type="entry name" value="LD-transpeptidase_YkuD-like"/>
</dbReference>
<dbReference type="GO" id="GO:0009252">
    <property type="term" value="P:peptidoglycan biosynthetic process"/>
    <property type="evidence" value="ECO:0007669"/>
    <property type="project" value="UniProtKB-UniPathway"/>
</dbReference>
<dbReference type="InterPro" id="IPR036366">
    <property type="entry name" value="PGBDSf"/>
</dbReference>
<keyword evidence="4 7" id="KW-0133">Cell shape</keyword>